<dbReference type="eggNOG" id="KOG0867">
    <property type="taxonomic scope" value="Eukaryota"/>
</dbReference>
<evidence type="ECO:0000256" key="3">
    <source>
        <dbReference type="ARBA" id="ARBA00047960"/>
    </source>
</evidence>
<evidence type="ECO:0000259" key="4">
    <source>
        <dbReference type="PROSITE" id="PS50404"/>
    </source>
</evidence>
<dbReference type="GO" id="GO:0004364">
    <property type="term" value="F:glutathione transferase activity"/>
    <property type="evidence" value="ECO:0007669"/>
    <property type="project" value="UniProtKB-EC"/>
</dbReference>
<evidence type="ECO:0000256" key="2">
    <source>
        <dbReference type="ARBA" id="ARBA00022679"/>
    </source>
</evidence>
<dbReference type="KEGG" id="scm:SCHCO_02518677"/>
<dbReference type="InParanoid" id="D8QIQ3"/>
<dbReference type="InterPro" id="IPR004046">
    <property type="entry name" value="GST_C"/>
</dbReference>
<dbReference type="InterPro" id="IPR004045">
    <property type="entry name" value="Glutathione_S-Trfase_N"/>
</dbReference>
<dbReference type="Pfam" id="PF13417">
    <property type="entry name" value="GST_N_3"/>
    <property type="match status" value="1"/>
</dbReference>
<dbReference type="SUPFAM" id="SSF52833">
    <property type="entry name" value="Thioredoxin-like"/>
    <property type="match status" value="1"/>
</dbReference>
<dbReference type="GO" id="GO:0005737">
    <property type="term" value="C:cytoplasm"/>
    <property type="evidence" value="ECO:0007669"/>
    <property type="project" value="TreeGrafter"/>
</dbReference>
<dbReference type="Gene3D" id="3.40.30.10">
    <property type="entry name" value="Glutaredoxin"/>
    <property type="match status" value="1"/>
</dbReference>
<dbReference type="SUPFAM" id="SSF47616">
    <property type="entry name" value="GST C-terminal domain-like"/>
    <property type="match status" value="1"/>
</dbReference>
<dbReference type="RefSeq" id="XP_003027169.1">
    <property type="nucleotide sequence ID" value="XM_003027123.1"/>
</dbReference>
<name>D8QIQ3_SCHCM</name>
<dbReference type="AlphaFoldDB" id="D8QIQ3"/>
<dbReference type="GO" id="GO:0043295">
    <property type="term" value="F:glutathione binding"/>
    <property type="evidence" value="ECO:0007669"/>
    <property type="project" value="TreeGrafter"/>
</dbReference>
<dbReference type="GO" id="GO:0006749">
    <property type="term" value="P:glutathione metabolic process"/>
    <property type="evidence" value="ECO:0007669"/>
    <property type="project" value="TreeGrafter"/>
</dbReference>
<dbReference type="HOGENOM" id="CLU_011226_5_1_1"/>
<dbReference type="InterPro" id="IPR040079">
    <property type="entry name" value="Glutathione_S-Trfase"/>
</dbReference>
<evidence type="ECO:0000259" key="5">
    <source>
        <dbReference type="PROSITE" id="PS50405"/>
    </source>
</evidence>
<dbReference type="EMBL" id="GL377313">
    <property type="protein sequence ID" value="EFI92266.1"/>
    <property type="molecule type" value="Genomic_DNA"/>
</dbReference>
<sequence>MVLKLYGADLSTTTPMVALVLHELNVPFEYHPVDMMKGEHKAPEYVEKQPFGCVPYIDDDGFVMFESRAICRYLCRKYADRGGRELFPFDDLVAFARVEQGMSIETTVFDRAVIAMFVERVYKPMKGLQGSEEAYKEAEALFGQKLDAYEKILAKQKFMGGDTFTLADLFHIPYATRLKPRVNCDFMESGRPNVARWYKDITSRPSWLANKDGVKAISP</sequence>
<keyword evidence="2" id="KW-0808">Transferase</keyword>
<dbReference type="PANTHER" id="PTHR43900">
    <property type="entry name" value="GLUTATHIONE S-TRANSFERASE RHO"/>
    <property type="match status" value="1"/>
</dbReference>
<dbReference type="Proteomes" id="UP000007431">
    <property type="component" value="Unassembled WGS sequence"/>
</dbReference>
<keyword evidence="7" id="KW-1185">Reference proteome</keyword>
<dbReference type="OrthoDB" id="249703at2759"/>
<dbReference type="SFLD" id="SFLDS00019">
    <property type="entry name" value="Glutathione_Transferase_(cytos"/>
    <property type="match status" value="1"/>
</dbReference>
<dbReference type="VEuPathDB" id="FungiDB:SCHCODRAFT_02518677"/>
<organism evidence="7">
    <name type="scientific">Schizophyllum commune (strain H4-8 / FGSC 9210)</name>
    <name type="common">Split gill fungus</name>
    <dbReference type="NCBI Taxonomy" id="578458"/>
    <lineage>
        <taxon>Eukaryota</taxon>
        <taxon>Fungi</taxon>
        <taxon>Dikarya</taxon>
        <taxon>Basidiomycota</taxon>
        <taxon>Agaricomycotina</taxon>
        <taxon>Agaricomycetes</taxon>
        <taxon>Agaricomycetidae</taxon>
        <taxon>Agaricales</taxon>
        <taxon>Schizophyllaceae</taxon>
        <taxon>Schizophyllum</taxon>
    </lineage>
</organism>
<dbReference type="InterPro" id="IPR010987">
    <property type="entry name" value="Glutathione-S-Trfase_C-like"/>
</dbReference>
<dbReference type="OMA" id="AWMQRIT"/>
<dbReference type="PROSITE" id="PS50405">
    <property type="entry name" value="GST_CTER"/>
    <property type="match status" value="1"/>
</dbReference>
<dbReference type="SFLD" id="SFLDG00358">
    <property type="entry name" value="Main_(cytGST)"/>
    <property type="match status" value="1"/>
</dbReference>
<dbReference type="PANTHER" id="PTHR43900:SF3">
    <property type="entry name" value="GLUTATHIONE S-TRANSFERASE RHO"/>
    <property type="match status" value="1"/>
</dbReference>
<dbReference type="GeneID" id="9597051"/>
<dbReference type="PROSITE" id="PS50404">
    <property type="entry name" value="GST_NTER"/>
    <property type="match status" value="1"/>
</dbReference>
<dbReference type="FunCoup" id="D8QIQ3">
    <property type="interactions" value="121"/>
</dbReference>
<evidence type="ECO:0000256" key="1">
    <source>
        <dbReference type="ARBA" id="ARBA00012452"/>
    </source>
</evidence>
<dbReference type="Gene3D" id="1.20.1050.10">
    <property type="match status" value="1"/>
</dbReference>
<evidence type="ECO:0000313" key="6">
    <source>
        <dbReference type="EMBL" id="EFI92266.1"/>
    </source>
</evidence>
<dbReference type="CDD" id="cd03053">
    <property type="entry name" value="GST_N_Phi"/>
    <property type="match status" value="1"/>
</dbReference>
<comment type="catalytic activity">
    <reaction evidence="3">
        <text>RX + glutathione = an S-substituted glutathione + a halide anion + H(+)</text>
        <dbReference type="Rhea" id="RHEA:16437"/>
        <dbReference type="ChEBI" id="CHEBI:15378"/>
        <dbReference type="ChEBI" id="CHEBI:16042"/>
        <dbReference type="ChEBI" id="CHEBI:17792"/>
        <dbReference type="ChEBI" id="CHEBI:57925"/>
        <dbReference type="ChEBI" id="CHEBI:90779"/>
        <dbReference type="EC" id="2.5.1.18"/>
    </reaction>
</comment>
<dbReference type="InterPro" id="IPR036249">
    <property type="entry name" value="Thioredoxin-like_sf"/>
</dbReference>
<reference evidence="6 7" key="1">
    <citation type="journal article" date="2010" name="Nat. Biotechnol.">
        <title>Genome sequence of the model mushroom Schizophyllum commune.</title>
        <authorList>
            <person name="Ohm R.A."/>
            <person name="de Jong J.F."/>
            <person name="Lugones L.G."/>
            <person name="Aerts A."/>
            <person name="Kothe E."/>
            <person name="Stajich J.E."/>
            <person name="de Vries R.P."/>
            <person name="Record E."/>
            <person name="Levasseur A."/>
            <person name="Baker S.E."/>
            <person name="Bartholomew K.A."/>
            <person name="Coutinho P.M."/>
            <person name="Erdmann S."/>
            <person name="Fowler T.J."/>
            <person name="Gathman A.C."/>
            <person name="Lombard V."/>
            <person name="Henrissat B."/>
            <person name="Knabe N."/>
            <person name="Kuees U."/>
            <person name="Lilly W.W."/>
            <person name="Lindquist E."/>
            <person name="Lucas S."/>
            <person name="Magnuson J.K."/>
            <person name="Piumi F."/>
            <person name="Raudaskoski M."/>
            <person name="Salamov A."/>
            <person name="Schmutz J."/>
            <person name="Schwarze F.W.M.R."/>
            <person name="vanKuyk P.A."/>
            <person name="Horton J.S."/>
            <person name="Grigoriev I.V."/>
            <person name="Woesten H.A.B."/>
        </authorList>
    </citation>
    <scope>NUCLEOTIDE SEQUENCE [LARGE SCALE GENOMIC DNA]</scope>
    <source>
        <strain evidence="7">H4-8 / FGSC 9210</strain>
    </source>
</reference>
<feature type="domain" description="GST N-terminal" evidence="4">
    <location>
        <begin position="1"/>
        <end position="82"/>
    </location>
</feature>
<dbReference type="STRING" id="578458.D8QIQ3"/>
<feature type="domain" description="GST C-terminal" evidence="5">
    <location>
        <begin position="91"/>
        <end position="219"/>
    </location>
</feature>
<dbReference type="Pfam" id="PF00043">
    <property type="entry name" value="GST_C"/>
    <property type="match status" value="1"/>
</dbReference>
<gene>
    <name evidence="6" type="ORF">SCHCODRAFT_61450</name>
</gene>
<accession>D8QIQ3</accession>
<evidence type="ECO:0000313" key="7">
    <source>
        <dbReference type="Proteomes" id="UP000007431"/>
    </source>
</evidence>
<proteinExistence type="predicted"/>
<dbReference type="SFLD" id="SFLDG01154">
    <property type="entry name" value="Main.5:_Phi-like"/>
    <property type="match status" value="1"/>
</dbReference>
<dbReference type="EC" id="2.5.1.18" evidence="1"/>
<dbReference type="InterPro" id="IPR036282">
    <property type="entry name" value="Glutathione-S-Trfase_C_sf"/>
</dbReference>
<dbReference type="FunFam" id="3.40.30.10:FF:000016">
    <property type="entry name" value="Glutathione S-transferase F2"/>
    <property type="match status" value="1"/>
</dbReference>
<protein>
    <recommendedName>
        <fullName evidence="1">glutathione transferase</fullName>
        <ecNumber evidence="1">2.5.1.18</ecNumber>
    </recommendedName>
</protein>